<feature type="region of interest" description="Disordered" evidence="1">
    <location>
        <begin position="1"/>
        <end position="40"/>
    </location>
</feature>
<dbReference type="EMBL" id="PKMF04000010">
    <property type="protein sequence ID" value="KAK7859873.1"/>
    <property type="molecule type" value="Genomic_DNA"/>
</dbReference>
<accession>A0AAW0MAW2</accession>
<comment type="caution">
    <text evidence="2">The sequence shown here is derived from an EMBL/GenBank/DDBJ whole genome shotgun (WGS) entry which is preliminary data.</text>
</comment>
<reference evidence="2 3" key="1">
    <citation type="journal article" date="2018" name="Sci. Data">
        <title>The draft genome sequence of cork oak.</title>
        <authorList>
            <person name="Ramos A.M."/>
            <person name="Usie A."/>
            <person name="Barbosa P."/>
            <person name="Barros P.M."/>
            <person name="Capote T."/>
            <person name="Chaves I."/>
            <person name="Simoes F."/>
            <person name="Abreu I."/>
            <person name="Carrasquinho I."/>
            <person name="Faro C."/>
            <person name="Guimaraes J.B."/>
            <person name="Mendonca D."/>
            <person name="Nobrega F."/>
            <person name="Rodrigues L."/>
            <person name="Saibo N.J.M."/>
            <person name="Varela M.C."/>
            <person name="Egas C."/>
            <person name="Matos J."/>
            <person name="Miguel C.M."/>
            <person name="Oliveira M.M."/>
            <person name="Ricardo C.P."/>
            <person name="Goncalves S."/>
        </authorList>
    </citation>
    <scope>NUCLEOTIDE SEQUENCE [LARGE SCALE GENOMIC DNA]</scope>
    <source>
        <strain evidence="3">cv. HL8</strain>
    </source>
</reference>
<sequence length="109" mass="12540">KKATIREKKKAEALASGADWQSDDSDDDPPELHQEPPLPNLLKDEEHHCLIIDIINLTLRLAHSMLSVEKEEELRASYNPTAPKHGFDCVRYIVQKHPYSLAAWNCYYK</sequence>
<gene>
    <name evidence="2" type="ORF">CFP56_002128</name>
</gene>
<evidence type="ECO:0000313" key="2">
    <source>
        <dbReference type="EMBL" id="KAK7859873.1"/>
    </source>
</evidence>
<evidence type="ECO:0000313" key="3">
    <source>
        <dbReference type="Proteomes" id="UP000237347"/>
    </source>
</evidence>
<name>A0AAW0MAW2_QUESU</name>
<organism evidence="2 3">
    <name type="scientific">Quercus suber</name>
    <name type="common">Cork oak</name>
    <dbReference type="NCBI Taxonomy" id="58331"/>
    <lineage>
        <taxon>Eukaryota</taxon>
        <taxon>Viridiplantae</taxon>
        <taxon>Streptophyta</taxon>
        <taxon>Embryophyta</taxon>
        <taxon>Tracheophyta</taxon>
        <taxon>Spermatophyta</taxon>
        <taxon>Magnoliopsida</taxon>
        <taxon>eudicotyledons</taxon>
        <taxon>Gunneridae</taxon>
        <taxon>Pentapetalae</taxon>
        <taxon>rosids</taxon>
        <taxon>fabids</taxon>
        <taxon>Fagales</taxon>
        <taxon>Fagaceae</taxon>
        <taxon>Quercus</taxon>
    </lineage>
</organism>
<keyword evidence="3" id="KW-1185">Reference proteome</keyword>
<dbReference type="AlphaFoldDB" id="A0AAW0MAW2"/>
<dbReference type="Proteomes" id="UP000237347">
    <property type="component" value="Unassembled WGS sequence"/>
</dbReference>
<feature type="compositionally biased region" description="Basic and acidic residues" evidence="1">
    <location>
        <begin position="1"/>
        <end position="12"/>
    </location>
</feature>
<evidence type="ECO:0000256" key="1">
    <source>
        <dbReference type="SAM" id="MobiDB-lite"/>
    </source>
</evidence>
<feature type="non-terminal residue" evidence="2">
    <location>
        <position position="1"/>
    </location>
</feature>
<feature type="non-terminal residue" evidence="2">
    <location>
        <position position="109"/>
    </location>
</feature>
<protein>
    <submittedName>
        <fullName evidence="2">Uncharacterized protein</fullName>
    </submittedName>
</protein>
<proteinExistence type="predicted"/>